<dbReference type="OrthoDB" id="10326235at2759"/>
<evidence type="ECO:0000256" key="1">
    <source>
        <dbReference type="SAM" id="MobiDB-lite"/>
    </source>
</evidence>
<gene>
    <name evidence="3" type="ORF">CKM354_001229300</name>
</gene>
<sequence>MANSKNVFLSDQGLPYQIFIIIVRIGAWATLGILATAILVFVVMCVKYGAGSQMSSRSTTPVDLESGSDDMSTRQPDEYQDCPPAYEEPNLRLELPPSYAETEAIKPACERDSPNIAAGVI</sequence>
<name>A0A9P3FLQ1_9PEZI</name>
<keyword evidence="2" id="KW-1133">Transmembrane helix</keyword>
<accession>A0A9P3FLQ1</accession>
<keyword evidence="4" id="KW-1185">Reference proteome</keyword>
<keyword evidence="2" id="KW-0812">Transmembrane</keyword>
<feature type="region of interest" description="Disordered" evidence="1">
    <location>
        <begin position="51"/>
        <end position="87"/>
    </location>
</feature>
<evidence type="ECO:0000256" key="2">
    <source>
        <dbReference type="SAM" id="Phobius"/>
    </source>
</evidence>
<feature type="compositionally biased region" description="Polar residues" evidence="1">
    <location>
        <begin position="52"/>
        <end position="61"/>
    </location>
</feature>
<dbReference type="GeneID" id="68297868"/>
<evidence type="ECO:0000313" key="3">
    <source>
        <dbReference type="EMBL" id="GIZ49261.1"/>
    </source>
</evidence>
<organism evidence="3 4">
    <name type="scientific">Cercospora kikuchii</name>
    <dbReference type="NCBI Taxonomy" id="84275"/>
    <lineage>
        <taxon>Eukaryota</taxon>
        <taxon>Fungi</taxon>
        <taxon>Dikarya</taxon>
        <taxon>Ascomycota</taxon>
        <taxon>Pezizomycotina</taxon>
        <taxon>Dothideomycetes</taxon>
        <taxon>Dothideomycetidae</taxon>
        <taxon>Mycosphaerellales</taxon>
        <taxon>Mycosphaerellaceae</taxon>
        <taxon>Cercospora</taxon>
    </lineage>
</organism>
<reference evidence="3 4" key="1">
    <citation type="submission" date="2021-01" db="EMBL/GenBank/DDBJ databases">
        <title>Cercospora kikuchii MAFF 305040 whole genome shotgun sequence.</title>
        <authorList>
            <person name="Kashiwa T."/>
            <person name="Suzuki T."/>
        </authorList>
    </citation>
    <scope>NUCLEOTIDE SEQUENCE [LARGE SCALE GENOMIC DNA]</scope>
    <source>
        <strain evidence="3 4">MAFF 305040</strain>
    </source>
</reference>
<dbReference type="RefSeq" id="XP_044663748.1">
    <property type="nucleotide sequence ID" value="XM_044807813.1"/>
</dbReference>
<dbReference type="EMBL" id="BOLY01000009">
    <property type="protein sequence ID" value="GIZ49261.1"/>
    <property type="molecule type" value="Genomic_DNA"/>
</dbReference>
<evidence type="ECO:0000313" key="4">
    <source>
        <dbReference type="Proteomes" id="UP000825890"/>
    </source>
</evidence>
<keyword evidence="2" id="KW-0472">Membrane</keyword>
<comment type="caution">
    <text evidence="3">The sequence shown here is derived from an EMBL/GenBank/DDBJ whole genome shotgun (WGS) entry which is preliminary data.</text>
</comment>
<dbReference type="AlphaFoldDB" id="A0A9P3FLQ1"/>
<dbReference type="Proteomes" id="UP000825890">
    <property type="component" value="Unassembled WGS sequence"/>
</dbReference>
<protein>
    <submittedName>
        <fullName evidence="3">Uncharacterized protein</fullName>
    </submittedName>
</protein>
<proteinExistence type="predicted"/>
<feature type="transmembrane region" description="Helical" evidence="2">
    <location>
        <begin position="16"/>
        <end position="46"/>
    </location>
</feature>